<keyword evidence="4" id="KW-0804">Transcription</keyword>
<evidence type="ECO:0000256" key="3">
    <source>
        <dbReference type="ARBA" id="ARBA00023125"/>
    </source>
</evidence>
<sequence length="193" mass="23537">MPIHRILRRCFSTRSYKPPTKEILHPYVNEPEHLSLHPTYKTAKITGLQEYIPKDYYRHLRLESTRSGEYLGEDFPYNFLGKTRVWRSRKYNVKVNPVPIDVSRIKCVDYYKRLQVWSAHWFENGIRRMRWFRCAYGFNRAKKAAEEFRKTLIMAGRVYDMKTESQKRLESERLKSLRHLRSKRFEFVVKRKL</sequence>
<dbReference type="Pfam" id="PF00847">
    <property type="entry name" value="AP2"/>
    <property type="match status" value="1"/>
</dbReference>
<organism evidence="7">
    <name type="scientific">Theileria annulata</name>
    <dbReference type="NCBI Taxonomy" id="5874"/>
    <lineage>
        <taxon>Eukaryota</taxon>
        <taxon>Sar</taxon>
        <taxon>Alveolata</taxon>
        <taxon>Apicomplexa</taxon>
        <taxon>Aconoidasida</taxon>
        <taxon>Piroplasmida</taxon>
        <taxon>Theileriidae</taxon>
        <taxon>Theileria</taxon>
    </lineage>
</organism>
<dbReference type="AlphaFoldDB" id="A0A3B0MSL7"/>
<proteinExistence type="predicted"/>
<keyword evidence="5" id="KW-0539">Nucleus</keyword>
<keyword evidence="2" id="KW-0805">Transcription regulation</keyword>
<evidence type="ECO:0000313" key="7">
    <source>
        <dbReference type="EMBL" id="SVP93167.1"/>
    </source>
</evidence>
<feature type="domain" description="AP2/ERF" evidence="6">
    <location>
        <begin position="103"/>
        <end position="153"/>
    </location>
</feature>
<dbReference type="VEuPathDB" id="PiroplasmaDB:TA17415"/>
<name>A0A3B0MSL7_THEAN</name>
<evidence type="ECO:0000313" key="8">
    <source>
        <dbReference type="EMBL" id="SVP93971.1"/>
    </source>
</evidence>
<accession>A0A3B0MSL7</accession>
<reference evidence="7" key="1">
    <citation type="submission" date="2018-07" db="EMBL/GenBank/DDBJ databases">
        <authorList>
            <person name="Quirk P.G."/>
            <person name="Krulwich T.A."/>
        </authorList>
    </citation>
    <scope>NUCLEOTIDE SEQUENCE</scope>
    <source>
        <strain evidence="7">Anand</strain>
    </source>
</reference>
<evidence type="ECO:0000256" key="2">
    <source>
        <dbReference type="ARBA" id="ARBA00023015"/>
    </source>
</evidence>
<evidence type="ECO:0000256" key="5">
    <source>
        <dbReference type="ARBA" id="ARBA00023242"/>
    </source>
</evidence>
<dbReference type="EMBL" id="UIVT01000003">
    <property type="protein sequence ID" value="SVP93971.1"/>
    <property type="molecule type" value="Genomic_DNA"/>
</dbReference>
<dbReference type="InterPro" id="IPR001471">
    <property type="entry name" value="AP2/ERF_dom"/>
</dbReference>
<gene>
    <name evidence="8" type="ORF">TAT_000296800</name>
    <name evidence="7" type="ORF">TAV_000296900</name>
</gene>
<keyword evidence="3" id="KW-0238">DNA-binding</keyword>
<dbReference type="Gene3D" id="1.20.5.2050">
    <property type="match status" value="1"/>
</dbReference>
<dbReference type="GO" id="GO:0005634">
    <property type="term" value="C:nucleus"/>
    <property type="evidence" value="ECO:0007669"/>
    <property type="project" value="UniProtKB-SubCell"/>
</dbReference>
<comment type="subcellular location">
    <subcellularLocation>
        <location evidence="1">Nucleus</location>
    </subcellularLocation>
</comment>
<evidence type="ECO:0000256" key="1">
    <source>
        <dbReference type="ARBA" id="ARBA00004123"/>
    </source>
</evidence>
<evidence type="ECO:0000256" key="4">
    <source>
        <dbReference type="ARBA" id="ARBA00023163"/>
    </source>
</evidence>
<dbReference type="GO" id="GO:0003700">
    <property type="term" value="F:DNA-binding transcription factor activity"/>
    <property type="evidence" value="ECO:0007669"/>
    <property type="project" value="InterPro"/>
</dbReference>
<evidence type="ECO:0000259" key="6">
    <source>
        <dbReference type="Pfam" id="PF00847"/>
    </source>
</evidence>
<protein>
    <submittedName>
        <fullName evidence="7">AP2 domain containing protein, putative</fullName>
    </submittedName>
</protein>
<dbReference type="GO" id="GO:0003677">
    <property type="term" value="F:DNA binding"/>
    <property type="evidence" value="ECO:0007669"/>
    <property type="project" value="UniProtKB-KW"/>
</dbReference>
<dbReference type="EMBL" id="UIVS01000003">
    <property type="protein sequence ID" value="SVP93167.1"/>
    <property type="molecule type" value="Genomic_DNA"/>
</dbReference>